<dbReference type="STRING" id="150033.RV14_GL001847"/>
<comment type="caution">
    <text evidence="2">The sequence shown here is derived from an EMBL/GenBank/DDBJ whole genome shotgun (WGS) entry which is preliminary data.</text>
</comment>
<proteinExistence type="predicted"/>
<sequence length="106" mass="12221">MKKTSNLSEVQAALSQEETVAVYFSMPNCPVCHTIRPRLEELLSHYSFPCFHLNAVETPKVASIFQVLTVPVILIYHHHKEIQRQACFIDFHRLNHLLKQLHTADA</sequence>
<name>A0A1L8WQP0_9ENTE</name>
<dbReference type="AlphaFoldDB" id="A0A1L8WQP0"/>
<dbReference type="RefSeq" id="WP_071854910.1">
    <property type="nucleotide sequence ID" value="NZ_JBCLRY010000002.1"/>
</dbReference>
<reference evidence="2 3" key="1">
    <citation type="submission" date="2014-12" db="EMBL/GenBank/DDBJ databases">
        <title>Draft genome sequences of 29 type strains of Enterococci.</title>
        <authorList>
            <person name="Zhong Z."/>
            <person name="Sun Z."/>
            <person name="Liu W."/>
            <person name="Zhang W."/>
            <person name="Zhang H."/>
        </authorList>
    </citation>
    <scope>NUCLEOTIDE SEQUENCE [LARGE SCALE GENOMIC DNA]</scope>
    <source>
        <strain evidence="2 3">DSM 15687</strain>
    </source>
</reference>
<dbReference type="Pfam" id="PF00085">
    <property type="entry name" value="Thioredoxin"/>
    <property type="match status" value="1"/>
</dbReference>
<feature type="domain" description="Thioredoxin" evidence="1">
    <location>
        <begin position="9"/>
        <end position="85"/>
    </location>
</feature>
<evidence type="ECO:0000313" key="3">
    <source>
        <dbReference type="Proteomes" id="UP000182152"/>
    </source>
</evidence>
<gene>
    <name evidence="2" type="ORF">RV14_GL001847</name>
</gene>
<dbReference type="OrthoDB" id="411356at2"/>
<dbReference type="Proteomes" id="UP000182152">
    <property type="component" value="Unassembled WGS sequence"/>
</dbReference>
<dbReference type="InterPro" id="IPR013766">
    <property type="entry name" value="Thioredoxin_domain"/>
</dbReference>
<organism evidence="2 3">
    <name type="scientific">Enterococcus ratti</name>
    <dbReference type="NCBI Taxonomy" id="150033"/>
    <lineage>
        <taxon>Bacteria</taxon>
        <taxon>Bacillati</taxon>
        <taxon>Bacillota</taxon>
        <taxon>Bacilli</taxon>
        <taxon>Lactobacillales</taxon>
        <taxon>Enterococcaceae</taxon>
        <taxon>Enterococcus</taxon>
    </lineage>
</organism>
<evidence type="ECO:0000313" key="2">
    <source>
        <dbReference type="EMBL" id="OJG83152.1"/>
    </source>
</evidence>
<dbReference type="InterPro" id="IPR036249">
    <property type="entry name" value="Thioredoxin-like_sf"/>
</dbReference>
<dbReference type="CDD" id="cd02947">
    <property type="entry name" value="TRX_family"/>
    <property type="match status" value="1"/>
</dbReference>
<evidence type="ECO:0000259" key="1">
    <source>
        <dbReference type="Pfam" id="PF00085"/>
    </source>
</evidence>
<accession>A0A1L8WQP0</accession>
<dbReference type="EMBL" id="JXLB01000005">
    <property type="protein sequence ID" value="OJG83152.1"/>
    <property type="molecule type" value="Genomic_DNA"/>
</dbReference>
<dbReference type="SUPFAM" id="SSF52833">
    <property type="entry name" value="Thioredoxin-like"/>
    <property type="match status" value="1"/>
</dbReference>
<protein>
    <submittedName>
        <fullName evidence="2">Thioredoxin</fullName>
    </submittedName>
</protein>
<dbReference type="Gene3D" id="3.40.30.10">
    <property type="entry name" value="Glutaredoxin"/>
    <property type="match status" value="1"/>
</dbReference>
<keyword evidence="3" id="KW-1185">Reference proteome</keyword>